<dbReference type="Pfam" id="PF00503">
    <property type="entry name" value="G-alpha"/>
    <property type="match status" value="1"/>
</dbReference>
<proteinExistence type="predicted"/>
<dbReference type="GO" id="GO:0031683">
    <property type="term" value="F:G-protein beta/gamma-subunit complex binding"/>
    <property type="evidence" value="ECO:0007669"/>
    <property type="project" value="InterPro"/>
</dbReference>
<dbReference type="EMBL" id="JAPDFW010000136">
    <property type="protein sequence ID" value="KAJ5066765.1"/>
    <property type="molecule type" value="Genomic_DNA"/>
</dbReference>
<dbReference type="PANTHER" id="PTHR10218">
    <property type="entry name" value="GTP-BINDING PROTEIN ALPHA SUBUNIT"/>
    <property type="match status" value="1"/>
</dbReference>
<keyword evidence="2 6" id="KW-0547">Nucleotide-binding</keyword>
<dbReference type="GO" id="GO:0005525">
    <property type="term" value="F:GTP binding"/>
    <property type="evidence" value="ECO:0007669"/>
    <property type="project" value="UniProtKB-KW"/>
</dbReference>
<dbReference type="PRINTS" id="PR00318">
    <property type="entry name" value="GPROTEINA"/>
</dbReference>
<evidence type="ECO:0000256" key="7">
    <source>
        <dbReference type="PIRSR" id="PIRSR601019-2"/>
    </source>
</evidence>
<dbReference type="GO" id="GO:0007188">
    <property type="term" value="P:adenylate cyclase-modulating G protein-coupled receptor signaling pathway"/>
    <property type="evidence" value="ECO:0007669"/>
    <property type="project" value="TreeGrafter"/>
</dbReference>
<dbReference type="InterPro" id="IPR027417">
    <property type="entry name" value="P-loop_NTPase"/>
</dbReference>
<dbReference type="CDD" id="cd00066">
    <property type="entry name" value="G-alpha"/>
    <property type="match status" value="1"/>
</dbReference>
<dbReference type="SUPFAM" id="SSF47895">
    <property type="entry name" value="Transducin (alpha subunit), insertion domain"/>
    <property type="match status" value="1"/>
</dbReference>
<dbReference type="PROSITE" id="PS51882">
    <property type="entry name" value="G_ALPHA"/>
    <property type="match status" value="1"/>
</dbReference>
<evidence type="ECO:0000256" key="4">
    <source>
        <dbReference type="ARBA" id="ARBA00023134"/>
    </source>
</evidence>
<evidence type="ECO:0000256" key="3">
    <source>
        <dbReference type="ARBA" id="ARBA00022842"/>
    </source>
</evidence>
<dbReference type="SMART" id="SM00275">
    <property type="entry name" value="G_alpha"/>
    <property type="match status" value="1"/>
</dbReference>
<gene>
    <name evidence="8" type="ORF">M0811_03109</name>
</gene>
<keyword evidence="3 7" id="KW-0460">Magnesium</keyword>
<keyword evidence="1 7" id="KW-0479">Metal-binding</keyword>
<dbReference type="Proteomes" id="UP001149090">
    <property type="component" value="Unassembled WGS sequence"/>
</dbReference>
<feature type="binding site" evidence="6">
    <location>
        <begin position="165"/>
        <end position="171"/>
    </location>
    <ligand>
        <name>GTP</name>
        <dbReference type="ChEBI" id="CHEBI:37565"/>
    </ligand>
</feature>
<dbReference type="Gene3D" id="1.10.400.10">
    <property type="entry name" value="GI Alpha 1, domain 2-like"/>
    <property type="match status" value="1"/>
</dbReference>
<keyword evidence="5" id="KW-0807">Transducer</keyword>
<feature type="binding site" evidence="7">
    <location>
        <position position="171"/>
    </location>
    <ligand>
        <name>Mg(2+)</name>
        <dbReference type="ChEBI" id="CHEBI:18420"/>
    </ligand>
</feature>
<name>A0A9Q0L7E2_ANAIG</name>
<organism evidence="8 9">
    <name type="scientific">Anaeramoeba ignava</name>
    <name type="common">Anaerobic marine amoeba</name>
    <dbReference type="NCBI Taxonomy" id="1746090"/>
    <lineage>
        <taxon>Eukaryota</taxon>
        <taxon>Metamonada</taxon>
        <taxon>Anaeramoebidae</taxon>
        <taxon>Anaeramoeba</taxon>
    </lineage>
</organism>
<dbReference type="PANTHER" id="PTHR10218:SF302">
    <property type="entry name" value="GUANINE NUCLEOTIDE-BINDING PROTEIN ALPHA-5 SUBUNIT"/>
    <property type="match status" value="1"/>
</dbReference>
<feature type="binding site" evidence="6">
    <location>
        <begin position="259"/>
        <end position="262"/>
    </location>
    <ligand>
        <name>GTP</name>
        <dbReference type="ChEBI" id="CHEBI:37565"/>
    </ligand>
</feature>
<reference evidence="8" key="1">
    <citation type="submission" date="2022-10" db="EMBL/GenBank/DDBJ databases">
        <title>Novel sulphate-reducing endosymbionts in the free-living metamonad Anaeramoeba.</title>
        <authorList>
            <person name="Jerlstrom-Hultqvist J."/>
            <person name="Cepicka I."/>
            <person name="Gallot-Lavallee L."/>
            <person name="Salas-Leiva D."/>
            <person name="Curtis B.A."/>
            <person name="Zahonova K."/>
            <person name="Pipaliya S."/>
            <person name="Dacks J."/>
            <person name="Roger A.J."/>
        </authorList>
    </citation>
    <scope>NUCLEOTIDE SEQUENCE</scope>
    <source>
        <strain evidence="8">BMAN</strain>
    </source>
</reference>
<feature type="binding site" evidence="6">
    <location>
        <begin position="140"/>
        <end position="141"/>
    </location>
    <ligand>
        <name>GTP</name>
        <dbReference type="ChEBI" id="CHEBI:37565"/>
    </ligand>
</feature>
<evidence type="ECO:0000256" key="6">
    <source>
        <dbReference type="PIRSR" id="PIRSR601019-1"/>
    </source>
</evidence>
<dbReference type="Gene3D" id="3.40.50.300">
    <property type="entry name" value="P-loop containing nucleotide triphosphate hydrolases"/>
    <property type="match status" value="1"/>
</dbReference>
<feature type="binding site" evidence="6">
    <location>
        <position position="314"/>
    </location>
    <ligand>
        <name>GTP</name>
        <dbReference type="ChEBI" id="CHEBI:37565"/>
    </ligand>
</feature>
<feature type="binding site" evidence="6">
    <location>
        <begin position="190"/>
        <end position="194"/>
    </location>
    <ligand>
        <name>GTP</name>
        <dbReference type="ChEBI" id="CHEBI:37565"/>
    </ligand>
</feature>
<evidence type="ECO:0000313" key="9">
    <source>
        <dbReference type="Proteomes" id="UP001149090"/>
    </source>
</evidence>
<protein>
    <submittedName>
        <fullName evidence="8">Guanine nucleotide-binding protein g(O) subunit alpha</fullName>
    </submittedName>
</protein>
<dbReference type="GO" id="GO:0046872">
    <property type="term" value="F:metal ion binding"/>
    <property type="evidence" value="ECO:0007669"/>
    <property type="project" value="UniProtKB-KW"/>
</dbReference>
<dbReference type="OMA" id="MRIIHDV"/>
<dbReference type="GO" id="GO:0005834">
    <property type="term" value="C:heterotrimeric G-protein complex"/>
    <property type="evidence" value="ECO:0007669"/>
    <property type="project" value="TreeGrafter"/>
</dbReference>
<evidence type="ECO:0000256" key="1">
    <source>
        <dbReference type="ARBA" id="ARBA00022723"/>
    </source>
</evidence>
<accession>A0A9Q0L7E2</accession>
<dbReference type="FunFam" id="3.40.50.300:FF:000563">
    <property type="entry name" value="Guanine nucleotide-binding protein alpha subunit"/>
    <property type="match status" value="1"/>
</dbReference>
<sequence>MGNCAKNSDSKKTQSIDDQLAKETIVKENQLKLLLLGSGDSGKSTILRQIQISHVHDFTDQERREFQQPIYLTILEGIQAIINAADLLNIPLNQELQPHIEKVMEATDLSPDLYQDFQQLWNDDSIQQIIGRANEFQLHDSTQYYFGNLDRLFADDYLPTNEDILRARIRTTGIIELSFEIEGTKFLLFDVGGQRNERKKWIHCFSSVNAIIFCVSLSEYDQTLFEDNQKKRMEESLMLFSEICNSRWFQKTTMILFFNKKDLFQKKIQNKDLKVVFDDYEGGRDYENATKFIADKFKSLNETHSEIFSYFTCATDSSNFSQVFVQVKNTILSEIAKQM</sequence>
<dbReference type="InterPro" id="IPR001019">
    <property type="entry name" value="Gprotein_alpha_su"/>
</dbReference>
<dbReference type="InterPro" id="IPR011025">
    <property type="entry name" value="GproteinA_insert"/>
</dbReference>
<dbReference type="SUPFAM" id="SSF52540">
    <property type="entry name" value="P-loop containing nucleoside triphosphate hydrolases"/>
    <property type="match status" value="1"/>
</dbReference>
<dbReference type="GO" id="GO:0001664">
    <property type="term" value="F:G protein-coupled receptor binding"/>
    <property type="evidence" value="ECO:0007669"/>
    <property type="project" value="TreeGrafter"/>
</dbReference>
<dbReference type="GO" id="GO:0003924">
    <property type="term" value="F:GTPase activity"/>
    <property type="evidence" value="ECO:0007669"/>
    <property type="project" value="InterPro"/>
</dbReference>
<evidence type="ECO:0000256" key="5">
    <source>
        <dbReference type="ARBA" id="ARBA00023224"/>
    </source>
</evidence>
<dbReference type="AlphaFoldDB" id="A0A9Q0L7E2"/>
<keyword evidence="4 6" id="KW-0342">GTP-binding</keyword>
<comment type="caution">
    <text evidence="8">The sequence shown here is derived from an EMBL/GenBank/DDBJ whole genome shotgun (WGS) entry which is preliminary data.</text>
</comment>
<keyword evidence="9" id="KW-1185">Reference proteome</keyword>
<evidence type="ECO:0000313" key="8">
    <source>
        <dbReference type="EMBL" id="KAJ5066765.1"/>
    </source>
</evidence>
<feature type="binding site" evidence="7">
    <location>
        <position position="44"/>
    </location>
    <ligand>
        <name>Mg(2+)</name>
        <dbReference type="ChEBI" id="CHEBI:18420"/>
    </ligand>
</feature>
<dbReference type="GO" id="GO:0005737">
    <property type="term" value="C:cytoplasm"/>
    <property type="evidence" value="ECO:0007669"/>
    <property type="project" value="TreeGrafter"/>
</dbReference>
<dbReference type="OrthoDB" id="5817230at2759"/>
<evidence type="ECO:0000256" key="2">
    <source>
        <dbReference type="ARBA" id="ARBA00022741"/>
    </source>
</evidence>